<proteinExistence type="predicted"/>
<accession>A0A1V1NYP0</accession>
<sequence>MLCKQEKEKVKAFLKLKQKGLTKFARSVQWLLHGLWQIWFNYQGGEKMEYKMTPEQLQKMGEMWGDDYLSSQSPQRLLRFVPVHERLKDIPVHERLKDVPIHERLRDVPIQEAIKGIQDLMKGIPSDEIKSYYKTLGII</sequence>
<dbReference type="EMBL" id="ATBP01001255">
    <property type="protein sequence ID" value="ETR67700.1"/>
    <property type="molecule type" value="Genomic_DNA"/>
</dbReference>
<reference evidence="2" key="1">
    <citation type="submission" date="2012-11" db="EMBL/GenBank/DDBJ databases">
        <authorList>
            <person name="Lucero-Rivera Y.E."/>
            <person name="Tovar-Ramirez D."/>
        </authorList>
    </citation>
    <scope>NUCLEOTIDE SEQUENCE [LARGE SCALE GENOMIC DNA]</scope>
    <source>
        <strain evidence="2">Araruama</strain>
    </source>
</reference>
<gene>
    <name evidence="1" type="ORF">OMM_11315</name>
</gene>
<evidence type="ECO:0000313" key="1">
    <source>
        <dbReference type="EMBL" id="ETR67700.1"/>
    </source>
</evidence>
<protein>
    <submittedName>
        <fullName evidence="1">Uncharacterized protein</fullName>
    </submittedName>
</protein>
<name>A0A1V1NYP0_9BACT</name>
<evidence type="ECO:0000313" key="2">
    <source>
        <dbReference type="Proteomes" id="UP000189670"/>
    </source>
</evidence>
<comment type="caution">
    <text evidence="1">The sequence shown here is derived from an EMBL/GenBank/DDBJ whole genome shotgun (WGS) entry which is preliminary data.</text>
</comment>
<dbReference type="Proteomes" id="UP000189670">
    <property type="component" value="Unassembled WGS sequence"/>
</dbReference>
<organism evidence="1 2">
    <name type="scientific">Candidatus Magnetoglobus multicellularis str. Araruama</name>
    <dbReference type="NCBI Taxonomy" id="890399"/>
    <lineage>
        <taxon>Bacteria</taxon>
        <taxon>Pseudomonadati</taxon>
        <taxon>Thermodesulfobacteriota</taxon>
        <taxon>Desulfobacteria</taxon>
        <taxon>Desulfobacterales</taxon>
        <taxon>Desulfobacteraceae</taxon>
        <taxon>Candidatus Magnetoglobus</taxon>
    </lineage>
</organism>
<dbReference type="AlphaFoldDB" id="A0A1V1NYP0"/>